<dbReference type="GO" id="GO:0005634">
    <property type="term" value="C:nucleus"/>
    <property type="evidence" value="ECO:0007669"/>
    <property type="project" value="UniProtKB-SubCell"/>
</dbReference>
<dbReference type="KEGG" id="tpal:117644656"/>
<comment type="subcellular location">
    <subcellularLocation>
        <location evidence="1">Nucleus</location>
    </subcellularLocation>
</comment>
<name>A0A6P8YJZ5_THRPL</name>
<feature type="domain" description="C2H2-type" evidence="5">
    <location>
        <begin position="314"/>
        <end position="341"/>
    </location>
</feature>
<dbReference type="Pfam" id="PF00096">
    <property type="entry name" value="zf-C2H2"/>
    <property type="match status" value="1"/>
</dbReference>
<gene>
    <name evidence="7" type="primary">LOC117644656</name>
</gene>
<dbReference type="PROSITE" id="PS50157">
    <property type="entry name" value="ZINC_FINGER_C2H2_2"/>
    <property type="match status" value="2"/>
</dbReference>
<dbReference type="RefSeq" id="XP_034240193.1">
    <property type="nucleotide sequence ID" value="XM_034384302.1"/>
</dbReference>
<evidence type="ECO:0000256" key="3">
    <source>
        <dbReference type="PROSITE-ProRule" id="PRU00042"/>
    </source>
</evidence>
<dbReference type="FunCoup" id="A0A6P8YJZ5">
    <property type="interactions" value="26"/>
</dbReference>
<reference evidence="7" key="1">
    <citation type="submission" date="2025-08" db="UniProtKB">
        <authorList>
            <consortium name="RefSeq"/>
        </authorList>
    </citation>
    <scope>IDENTIFICATION</scope>
    <source>
        <tissue evidence="7">Total insect</tissue>
    </source>
</reference>
<dbReference type="AlphaFoldDB" id="A0A6P8YJZ5"/>
<feature type="region of interest" description="Disordered" evidence="4">
    <location>
        <begin position="335"/>
        <end position="371"/>
    </location>
</feature>
<feature type="region of interest" description="Disordered" evidence="4">
    <location>
        <begin position="1"/>
        <end position="76"/>
    </location>
</feature>
<dbReference type="SMART" id="SM00355">
    <property type="entry name" value="ZnF_C2H2"/>
    <property type="match status" value="2"/>
</dbReference>
<feature type="region of interest" description="Disordered" evidence="4">
    <location>
        <begin position="166"/>
        <end position="240"/>
    </location>
</feature>
<sequence length="371" mass="39627">MTMDMHVQHRGGLRVEAASASTKTTTSSPVSSEASASSGRTGSPSRSPASSPSLPILHNNNNNNKSPPPPHQTSNKMSIKRSFDVAFLMAPDDLSTIKKRHQEQEQQLRLVTTASLMMRSAMTPLNVAITPPQPAEHQQHRILQQHPPSLMVMGHGLHDDQARSAFTKVSSSSSLGPLSGPLSGPGLLLMQNPPLPTSPSSVSSVSAGGLSPAYQNSLSPSPGPRPASSAASTPTPTSLGAVPGAGSPLLAAAVSASLMPPTFAALSLPAQNVCAKCNVSFRMTSDLVYHMRAHHKSDHAVNDPGRRRREQDKLKCPVCAESFRERHHLTRHMTAHQDKEGDASEEVEQQVDLGKFPNASKEHKIKAFKHR</sequence>
<evidence type="ECO:0000256" key="1">
    <source>
        <dbReference type="ARBA" id="ARBA00004123"/>
    </source>
</evidence>
<dbReference type="InterPro" id="IPR036236">
    <property type="entry name" value="Znf_C2H2_sf"/>
</dbReference>
<accession>A0A6P8YJZ5</accession>
<dbReference type="InterPro" id="IPR052296">
    <property type="entry name" value="TR-Histone_Methyltrans"/>
</dbReference>
<dbReference type="PANTHER" id="PTHR16516">
    <property type="entry name" value="AGAP007109-PA"/>
    <property type="match status" value="1"/>
</dbReference>
<evidence type="ECO:0000256" key="2">
    <source>
        <dbReference type="ARBA" id="ARBA00023242"/>
    </source>
</evidence>
<keyword evidence="3" id="KW-0479">Metal-binding</keyword>
<dbReference type="Proteomes" id="UP000515158">
    <property type="component" value="Unplaced"/>
</dbReference>
<dbReference type="InParanoid" id="A0A6P8YJZ5"/>
<feature type="compositionally biased region" description="Low complexity" evidence="4">
    <location>
        <begin position="17"/>
        <end position="65"/>
    </location>
</feature>
<dbReference type="OrthoDB" id="5814089at2759"/>
<dbReference type="GO" id="GO:0006355">
    <property type="term" value="P:regulation of DNA-templated transcription"/>
    <property type="evidence" value="ECO:0007669"/>
    <property type="project" value="TreeGrafter"/>
</dbReference>
<evidence type="ECO:0000313" key="6">
    <source>
        <dbReference type="Proteomes" id="UP000515158"/>
    </source>
</evidence>
<evidence type="ECO:0000259" key="5">
    <source>
        <dbReference type="PROSITE" id="PS50157"/>
    </source>
</evidence>
<keyword evidence="6" id="KW-1185">Reference proteome</keyword>
<dbReference type="GeneID" id="117644656"/>
<keyword evidence="2" id="KW-0539">Nucleus</keyword>
<feature type="domain" description="C2H2-type" evidence="5">
    <location>
        <begin position="272"/>
        <end position="300"/>
    </location>
</feature>
<organism evidence="7">
    <name type="scientific">Thrips palmi</name>
    <name type="common">Melon thrips</name>
    <dbReference type="NCBI Taxonomy" id="161013"/>
    <lineage>
        <taxon>Eukaryota</taxon>
        <taxon>Metazoa</taxon>
        <taxon>Ecdysozoa</taxon>
        <taxon>Arthropoda</taxon>
        <taxon>Hexapoda</taxon>
        <taxon>Insecta</taxon>
        <taxon>Pterygota</taxon>
        <taxon>Neoptera</taxon>
        <taxon>Paraneoptera</taxon>
        <taxon>Thysanoptera</taxon>
        <taxon>Terebrantia</taxon>
        <taxon>Thripoidea</taxon>
        <taxon>Thripidae</taxon>
        <taxon>Thrips</taxon>
    </lineage>
</organism>
<feature type="compositionally biased region" description="Low complexity" evidence="4">
    <location>
        <begin position="198"/>
        <end position="240"/>
    </location>
</feature>
<evidence type="ECO:0000256" key="4">
    <source>
        <dbReference type="SAM" id="MobiDB-lite"/>
    </source>
</evidence>
<proteinExistence type="predicted"/>
<keyword evidence="3" id="KW-0863">Zinc-finger</keyword>
<dbReference type="PANTHER" id="PTHR16516:SF4">
    <property type="entry name" value="C2H2-TYPE DOMAIN-CONTAINING PROTEIN"/>
    <property type="match status" value="1"/>
</dbReference>
<dbReference type="GO" id="GO:0008270">
    <property type="term" value="F:zinc ion binding"/>
    <property type="evidence" value="ECO:0007669"/>
    <property type="project" value="UniProtKB-KW"/>
</dbReference>
<dbReference type="Gene3D" id="3.30.160.60">
    <property type="entry name" value="Classic Zinc Finger"/>
    <property type="match status" value="1"/>
</dbReference>
<dbReference type="PROSITE" id="PS00028">
    <property type="entry name" value="ZINC_FINGER_C2H2_1"/>
    <property type="match status" value="2"/>
</dbReference>
<keyword evidence="3" id="KW-0862">Zinc</keyword>
<dbReference type="SUPFAM" id="SSF57667">
    <property type="entry name" value="beta-beta-alpha zinc fingers"/>
    <property type="match status" value="1"/>
</dbReference>
<feature type="compositionally biased region" description="Low complexity" evidence="4">
    <location>
        <begin position="170"/>
        <end position="189"/>
    </location>
</feature>
<dbReference type="InterPro" id="IPR013087">
    <property type="entry name" value="Znf_C2H2_type"/>
</dbReference>
<evidence type="ECO:0000313" key="7">
    <source>
        <dbReference type="RefSeq" id="XP_034240193.1"/>
    </source>
</evidence>
<protein>
    <submittedName>
        <fullName evidence="7">Endochitinase A</fullName>
    </submittedName>
</protein>